<protein>
    <recommendedName>
        <fullName evidence="6">Type A von Willebrand factor domain-containing protein</fullName>
    </recommendedName>
</protein>
<reference evidence="4" key="1">
    <citation type="submission" date="2020-01" db="EMBL/GenBank/DDBJ databases">
        <title>Development of genomics and gene disruption for Polysphondylium violaceum indicates a role for the polyketide synthase stlB in stalk morphogenesis.</title>
        <authorList>
            <person name="Narita B."/>
            <person name="Kawabe Y."/>
            <person name="Kin K."/>
            <person name="Saito T."/>
            <person name="Gibbs R."/>
            <person name="Kuspa A."/>
            <person name="Muzny D."/>
            <person name="Queller D."/>
            <person name="Richards S."/>
            <person name="Strassman J."/>
            <person name="Sucgang R."/>
            <person name="Worley K."/>
            <person name="Schaap P."/>
        </authorList>
    </citation>
    <scope>NUCLEOTIDE SEQUENCE</scope>
    <source>
        <strain evidence="4">QSvi11</strain>
    </source>
</reference>
<dbReference type="PANTHER" id="PTHR45737">
    <property type="entry name" value="VON WILLEBRAND FACTOR A DOMAIN-CONTAINING PROTEIN 5A"/>
    <property type="match status" value="1"/>
</dbReference>
<evidence type="ECO:0000256" key="1">
    <source>
        <dbReference type="SAM" id="MobiDB-lite"/>
    </source>
</evidence>
<dbReference type="Pfam" id="PF08487">
    <property type="entry name" value="VIT"/>
    <property type="match status" value="1"/>
</dbReference>
<feature type="domain" description="VWFA" evidence="2">
    <location>
        <begin position="306"/>
        <end position="475"/>
    </location>
</feature>
<keyword evidence="5" id="KW-1185">Reference proteome</keyword>
<gene>
    <name evidence="4" type="ORF">CYY_006501</name>
</gene>
<organism evidence="4 5">
    <name type="scientific">Polysphondylium violaceum</name>
    <dbReference type="NCBI Taxonomy" id="133409"/>
    <lineage>
        <taxon>Eukaryota</taxon>
        <taxon>Amoebozoa</taxon>
        <taxon>Evosea</taxon>
        <taxon>Eumycetozoa</taxon>
        <taxon>Dictyostelia</taxon>
        <taxon>Dictyosteliales</taxon>
        <taxon>Dictyosteliaceae</taxon>
        <taxon>Polysphondylium</taxon>
    </lineage>
</organism>
<dbReference type="PANTHER" id="PTHR45737:SF6">
    <property type="entry name" value="VON WILLEBRAND FACTOR A DOMAIN-CONTAINING PROTEIN 5A"/>
    <property type="match status" value="1"/>
</dbReference>
<dbReference type="SMART" id="SM00327">
    <property type="entry name" value="VWA"/>
    <property type="match status" value="1"/>
</dbReference>
<dbReference type="Gene3D" id="3.40.50.410">
    <property type="entry name" value="von Willebrand factor, type A domain"/>
    <property type="match status" value="1"/>
</dbReference>
<dbReference type="InterPro" id="IPR013694">
    <property type="entry name" value="VIT"/>
</dbReference>
<dbReference type="Pfam" id="PF13768">
    <property type="entry name" value="VWA_3"/>
    <property type="match status" value="1"/>
</dbReference>
<dbReference type="PROSITE" id="PS50234">
    <property type="entry name" value="VWFA"/>
    <property type="match status" value="1"/>
</dbReference>
<accession>A0A8J4URG6</accession>
<proteinExistence type="predicted"/>
<dbReference type="InterPro" id="IPR036465">
    <property type="entry name" value="vWFA_dom_sf"/>
</dbReference>
<comment type="caution">
    <text evidence="4">The sequence shown here is derived from an EMBL/GenBank/DDBJ whole genome shotgun (WGS) entry which is preliminary data.</text>
</comment>
<feature type="compositionally biased region" description="Low complexity" evidence="1">
    <location>
        <begin position="648"/>
        <end position="671"/>
    </location>
</feature>
<dbReference type="AlphaFoldDB" id="A0A8J4URG6"/>
<dbReference type="PROSITE" id="PS51468">
    <property type="entry name" value="VIT"/>
    <property type="match status" value="1"/>
</dbReference>
<evidence type="ECO:0000313" key="4">
    <source>
        <dbReference type="EMBL" id="KAF2072181.1"/>
    </source>
</evidence>
<dbReference type="SUPFAM" id="SSF53300">
    <property type="entry name" value="vWA-like"/>
    <property type="match status" value="1"/>
</dbReference>
<evidence type="ECO:0000259" key="2">
    <source>
        <dbReference type="PROSITE" id="PS50234"/>
    </source>
</evidence>
<dbReference type="InterPro" id="IPR002035">
    <property type="entry name" value="VWF_A"/>
</dbReference>
<dbReference type="Proteomes" id="UP000695562">
    <property type="component" value="Unassembled WGS sequence"/>
</dbReference>
<dbReference type="OrthoDB" id="30900at2759"/>
<name>A0A8J4URG6_9MYCE</name>
<evidence type="ECO:0000313" key="5">
    <source>
        <dbReference type="Proteomes" id="UP000695562"/>
    </source>
</evidence>
<evidence type="ECO:0000259" key="3">
    <source>
        <dbReference type="PROSITE" id="PS51468"/>
    </source>
</evidence>
<dbReference type="EMBL" id="AJWJ01000303">
    <property type="protein sequence ID" value="KAF2072181.1"/>
    <property type="molecule type" value="Genomic_DNA"/>
</dbReference>
<sequence>MEKVSVLEESTFYSGYYELLKDEFDSINYQNNNIVGLASCSNNLNRHQQQLFCLHRFDIDSDITDTSTSTVFSQYYKNNYDVPVEARYSIPLPPFSTISAFEIEYPRGKQYKAIIRDRLEAVDQYSDGVADGCLSFMAEISNIGIFDLYLGNIYPSCPSLDDDNDYDIVVHITIISEIGICQSDYHYFIHECWFPDYSFTFNFKSNIYLSAPIKNLSMNTSLMDDSNHEIVYNDSKTSATVTLSTTFNNINNNNNNLLLIISPELSNQPHSLIEYNSKTSSYGVSISFYNNSSSSLSNQYVNQRSEYIYLVDCSNSMKGDPIEKVVLSLEIIVKSLNENCKFNIICFGSSYIQCFDESTMYTTQSVAIAREFIKKSIKANLSGTQLYEPLRHIIQQPYDPLYPRQLFIITDGQVSDRPECISLLLHESESTRIFSLGIGKKVDRGLVMGLTSACRGYFEFIVDNNEIQRKVMKLINISMEPIISNIKFNWQGLDIKSSDTHRPMFFNERLLIYGLIEDASIEDSNLCRTVELTGNDQFGKEICYKVNLDFKSCNSTKHKSTISLATKRIINHLEQQELKFKINNDQEIKRLSKKHSILSTKTSFIVSILDPDKVTDNSMINVNILKKKKPVLVDRIHSFSGYWRDNNSHNNSNNNNSHNNSNINNSHQNSSNDSFFQKVVKNISNIFMNKNNSSNSGSIRTNNIDNNINNINNNNSNSNSSPHANNNDNLIELIKLQNINGSWSQINNLLPIPKIPFDFKIDDDVWTTLIVICKIKNEYSNRKIEWAILIQKSMNWITEYLIKNNLDHSIDSLLQIANSHI</sequence>
<feature type="region of interest" description="Disordered" evidence="1">
    <location>
        <begin position="643"/>
        <end position="671"/>
    </location>
</feature>
<feature type="domain" description="VIT" evidence="3">
    <location>
        <begin position="38"/>
        <end position="167"/>
    </location>
</feature>
<evidence type="ECO:0008006" key="6">
    <source>
        <dbReference type="Google" id="ProtNLM"/>
    </source>
</evidence>